<accession>A0AAN9QFW8</accession>
<evidence type="ECO:0000313" key="3">
    <source>
        <dbReference type="Proteomes" id="UP001374584"/>
    </source>
</evidence>
<dbReference type="AlphaFoldDB" id="A0AAN9QFW8"/>
<keyword evidence="1" id="KW-0732">Signal</keyword>
<evidence type="ECO:0000256" key="1">
    <source>
        <dbReference type="SAM" id="SignalP"/>
    </source>
</evidence>
<dbReference type="EMBL" id="JAYMYR010000011">
    <property type="protein sequence ID" value="KAK7333782.1"/>
    <property type="molecule type" value="Genomic_DNA"/>
</dbReference>
<feature type="signal peptide" evidence="1">
    <location>
        <begin position="1"/>
        <end position="21"/>
    </location>
</feature>
<name>A0AAN9QFW8_PHACN</name>
<keyword evidence="3" id="KW-1185">Reference proteome</keyword>
<proteinExistence type="predicted"/>
<comment type="caution">
    <text evidence="2">The sequence shown here is derived from an EMBL/GenBank/DDBJ whole genome shotgun (WGS) entry which is preliminary data.</text>
</comment>
<dbReference type="Proteomes" id="UP001374584">
    <property type="component" value="Unassembled WGS sequence"/>
</dbReference>
<gene>
    <name evidence="2" type="ORF">VNO80_30559</name>
</gene>
<reference evidence="2 3" key="1">
    <citation type="submission" date="2024-01" db="EMBL/GenBank/DDBJ databases">
        <title>The genomes of 5 underutilized Papilionoideae crops provide insights into root nodulation and disease resistanc.</title>
        <authorList>
            <person name="Jiang F."/>
        </authorList>
    </citation>
    <scope>NUCLEOTIDE SEQUENCE [LARGE SCALE GENOMIC DNA]</scope>
    <source>
        <strain evidence="2">JINMINGXINNONG_FW02</strain>
        <tissue evidence="2">Leaves</tissue>
    </source>
</reference>
<sequence length="195" mass="22089">MYMMLCVFGATLAFSQGSVWCSVVLGVAEPVRCAGVATLIFYKPRFPTAKKGAAKQDLTASIVFMKLENKEIYANEKDYNKNSLGEKLIYYSWSRQEMFNTVGEQEEADVTQVYAFGSYKSNIYGAGVEGRENAKVKDNYFRIEKYNLNPSPEEMDKASPENMVKLEKIGNNLLKQNVFRAFLICLGYRVMLVLV</sequence>
<dbReference type="Gene3D" id="3.40.1090.10">
    <property type="entry name" value="Cytosolic phospholipase A2 catalytic domain"/>
    <property type="match status" value="1"/>
</dbReference>
<organism evidence="2 3">
    <name type="scientific">Phaseolus coccineus</name>
    <name type="common">Scarlet runner bean</name>
    <name type="synonym">Phaseolus multiflorus</name>
    <dbReference type="NCBI Taxonomy" id="3886"/>
    <lineage>
        <taxon>Eukaryota</taxon>
        <taxon>Viridiplantae</taxon>
        <taxon>Streptophyta</taxon>
        <taxon>Embryophyta</taxon>
        <taxon>Tracheophyta</taxon>
        <taxon>Spermatophyta</taxon>
        <taxon>Magnoliopsida</taxon>
        <taxon>eudicotyledons</taxon>
        <taxon>Gunneridae</taxon>
        <taxon>Pentapetalae</taxon>
        <taxon>rosids</taxon>
        <taxon>fabids</taxon>
        <taxon>Fabales</taxon>
        <taxon>Fabaceae</taxon>
        <taxon>Papilionoideae</taxon>
        <taxon>50 kb inversion clade</taxon>
        <taxon>NPAAA clade</taxon>
        <taxon>indigoferoid/millettioid clade</taxon>
        <taxon>Phaseoleae</taxon>
        <taxon>Phaseolus</taxon>
    </lineage>
</organism>
<protein>
    <submittedName>
        <fullName evidence="2">Uncharacterized protein</fullName>
    </submittedName>
</protein>
<evidence type="ECO:0000313" key="2">
    <source>
        <dbReference type="EMBL" id="KAK7333782.1"/>
    </source>
</evidence>
<feature type="chain" id="PRO_5043006476" evidence="1">
    <location>
        <begin position="22"/>
        <end position="195"/>
    </location>
</feature>